<evidence type="ECO:0000256" key="3">
    <source>
        <dbReference type="ARBA" id="ARBA00022801"/>
    </source>
</evidence>
<feature type="active site" description="Proton acceptor" evidence="5">
    <location>
        <position position="16"/>
    </location>
</feature>
<dbReference type="GeneID" id="63731645"/>
<sequence>MSRAYENPILGGFYPDPSVVRVEDTFYLINSSFQFFPGLPIHRSKDLINWELIGNAINRPSQLSLQHATTKTNNLERREVYSGGIYAPTMRFHNGIFYIVCTNLAGSTSMAPEVDFEPNPNFLITCHDLTDPTAFSDPVPFDFYGIDPDLFFDDDGKVYMTGSFIHGYQKKPQTVIRQAEIDLATGKLVTDARDIWAGTGGNCPEGPHIYKRHGWYYLMIAEGGTHRWHMVTMARSRAVTGPFEGCEKNPLLTAVPGSPITCAGHADLVQDTTGNWWAVMLARRELGAHGDSYPLGRETYMVPVDWPEGEFPTFEPVKLLQSVPVSRGVVAGKQRISGLEMQVQLASPRVLYVRDHVLSNYSSDGTAILLRLSDVELGSMCSSPTFVGERQTSLTCTVDAQIDLASAAKHGHAGLAVYKDPFRYASLDVNLEASQVAFNLRHITQEHAMLSLKPVTEAVAVRLKIISSVDIYTFLYSVLVGGKWSPEVELATIPCNDMSGDDFTGPVYGIYASGRTGVVKFDSFTIRSH</sequence>
<evidence type="ECO:0000256" key="1">
    <source>
        <dbReference type="ARBA" id="ARBA00009865"/>
    </source>
</evidence>
<dbReference type="Pfam" id="PF17851">
    <property type="entry name" value="GH43_C2"/>
    <property type="match status" value="1"/>
</dbReference>
<dbReference type="SUPFAM" id="SSF75005">
    <property type="entry name" value="Arabinanase/levansucrase/invertase"/>
    <property type="match status" value="1"/>
</dbReference>
<feature type="site" description="Important for catalytic activity, responsible for pKa modulation of the active site Glu and correct orientation of both the proton donor and substrate" evidence="6">
    <location>
        <position position="147"/>
    </location>
</feature>
<dbReference type="Gene3D" id="2.115.10.20">
    <property type="entry name" value="Glycosyl hydrolase domain, family 43"/>
    <property type="match status" value="1"/>
</dbReference>
<dbReference type="STRING" id="1036611.A0A1L9PJS5"/>
<dbReference type="PANTHER" id="PTHR42812:SF12">
    <property type="entry name" value="BETA-XYLOSIDASE-RELATED"/>
    <property type="match status" value="1"/>
</dbReference>
<keyword evidence="3 7" id="KW-0378">Hydrolase</keyword>
<dbReference type="Gene3D" id="2.60.120.200">
    <property type="match status" value="1"/>
</dbReference>
<dbReference type="Pfam" id="PF04616">
    <property type="entry name" value="Glyco_hydro_43"/>
    <property type="match status" value="1"/>
</dbReference>
<evidence type="ECO:0000256" key="6">
    <source>
        <dbReference type="PIRSR" id="PIRSR606710-2"/>
    </source>
</evidence>
<proteinExistence type="inferred from homology"/>
<evidence type="ECO:0000313" key="10">
    <source>
        <dbReference type="Proteomes" id="UP000184073"/>
    </source>
</evidence>
<reference evidence="10" key="1">
    <citation type="journal article" date="2017" name="Genome Biol.">
        <title>Comparative genomics reveals high biological diversity and specific adaptations in the industrially and medically important fungal genus Aspergillus.</title>
        <authorList>
            <person name="de Vries R.P."/>
            <person name="Riley R."/>
            <person name="Wiebenga A."/>
            <person name="Aguilar-Osorio G."/>
            <person name="Amillis S."/>
            <person name="Uchima C.A."/>
            <person name="Anderluh G."/>
            <person name="Asadollahi M."/>
            <person name="Askin M."/>
            <person name="Barry K."/>
            <person name="Battaglia E."/>
            <person name="Bayram O."/>
            <person name="Benocci T."/>
            <person name="Braus-Stromeyer S.A."/>
            <person name="Caldana C."/>
            <person name="Canovas D."/>
            <person name="Cerqueira G.C."/>
            <person name="Chen F."/>
            <person name="Chen W."/>
            <person name="Choi C."/>
            <person name="Clum A."/>
            <person name="Dos Santos R.A."/>
            <person name="Damasio A.R."/>
            <person name="Diallinas G."/>
            <person name="Emri T."/>
            <person name="Fekete E."/>
            <person name="Flipphi M."/>
            <person name="Freyberg S."/>
            <person name="Gallo A."/>
            <person name="Gournas C."/>
            <person name="Habgood R."/>
            <person name="Hainaut M."/>
            <person name="Harispe M.L."/>
            <person name="Henrissat B."/>
            <person name="Hilden K.S."/>
            <person name="Hope R."/>
            <person name="Hossain A."/>
            <person name="Karabika E."/>
            <person name="Karaffa L."/>
            <person name="Karanyi Z."/>
            <person name="Krasevec N."/>
            <person name="Kuo A."/>
            <person name="Kusch H."/>
            <person name="LaButti K."/>
            <person name="Lagendijk E.L."/>
            <person name="Lapidus A."/>
            <person name="Levasseur A."/>
            <person name="Lindquist E."/>
            <person name="Lipzen A."/>
            <person name="Logrieco A.F."/>
            <person name="MacCabe A."/>
            <person name="Maekelae M.R."/>
            <person name="Malavazi I."/>
            <person name="Melin P."/>
            <person name="Meyer V."/>
            <person name="Mielnichuk N."/>
            <person name="Miskei M."/>
            <person name="Molnar A.P."/>
            <person name="Mule G."/>
            <person name="Ngan C.Y."/>
            <person name="Orejas M."/>
            <person name="Orosz E."/>
            <person name="Ouedraogo J.P."/>
            <person name="Overkamp K.M."/>
            <person name="Park H.-S."/>
            <person name="Perrone G."/>
            <person name="Piumi F."/>
            <person name="Punt P.J."/>
            <person name="Ram A.F."/>
            <person name="Ramon A."/>
            <person name="Rauscher S."/>
            <person name="Record E."/>
            <person name="Riano-Pachon D.M."/>
            <person name="Robert V."/>
            <person name="Roehrig J."/>
            <person name="Ruller R."/>
            <person name="Salamov A."/>
            <person name="Salih N.S."/>
            <person name="Samson R.A."/>
            <person name="Sandor E."/>
            <person name="Sanguinetti M."/>
            <person name="Schuetze T."/>
            <person name="Sepcic K."/>
            <person name="Shelest E."/>
            <person name="Sherlock G."/>
            <person name="Sophianopoulou V."/>
            <person name="Squina F.M."/>
            <person name="Sun H."/>
            <person name="Susca A."/>
            <person name="Todd R.B."/>
            <person name="Tsang A."/>
            <person name="Unkles S.E."/>
            <person name="van de Wiele N."/>
            <person name="van Rossen-Uffink D."/>
            <person name="Oliveira J.V."/>
            <person name="Vesth T.C."/>
            <person name="Visser J."/>
            <person name="Yu J.-H."/>
            <person name="Zhou M."/>
            <person name="Andersen M.R."/>
            <person name="Archer D.B."/>
            <person name="Baker S.E."/>
            <person name="Benoit I."/>
            <person name="Brakhage A.A."/>
            <person name="Braus G.H."/>
            <person name="Fischer R."/>
            <person name="Frisvad J.C."/>
            <person name="Goldman G.H."/>
            <person name="Houbraken J."/>
            <person name="Oakley B."/>
            <person name="Pocsi I."/>
            <person name="Scazzocchio C."/>
            <person name="Seiboth B."/>
            <person name="vanKuyk P.A."/>
            <person name="Wortman J."/>
            <person name="Dyer P.S."/>
            <person name="Grigoriev I.V."/>
        </authorList>
    </citation>
    <scope>NUCLEOTIDE SEQUENCE [LARGE SCALE GENOMIC DNA]</scope>
    <source>
        <strain evidence="10">CBS 583.65</strain>
    </source>
</reference>
<name>A0A1L9PJS5_ASPVE</name>
<evidence type="ECO:0000256" key="2">
    <source>
        <dbReference type="ARBA" id="ARBA00022729"/>
    </source>
</evidence>
<dbReference type="Proteomes" id="UP000184073">
    <property type="component" value="Unassembled WGS sequence"/>
</dbReference>
<organism evidence="9 10">
    <name type="scientific">Aspergillus versicolor CBS 583.65</name>
    <dbReference type="NCBI Taxonomy" id="1036611"/>
    <lineage>
        <taxon>Eukaryota</taxon>
        <taxon>Fungi</taxon>
        <taxon>Dikarya</taxon>
        <taxon>Ascomycota</taxon>
        <taxon>Pezizomycotina</taxon>
        <taxon>Eurotiomycetes</taxon>
        <taxon>Eurotiomycetidae</taxon>
        <taxon>Eurotiales</taxon>
        <taxon>Aspergillaceae</taxon>
        <taxon>Aspergillus</taxon>
        <taxon>Aspergillus subgen. Nidulantes</taxon>
    </lineage>
</organism>
<dbReference type="VEuPathDB" id="FungiDB:ASPVEDRAFT_71792"/>
<evidence type="ECO:0000256" key="7">
    <source>
        <dbReference type="RuleBase" id="RU361187"/>
    </source>
</evidence>
<dbReference type="InterPro" id="IPR023296">
    <property type="entry name" value="Glyco_hydro_beta-prop_sf"/>
</dbReference>
<feature type="domain" description="Beta-xylosidase C-terminal Concanavalin A-like" evidence="8">
    <location>
        <begin position="370"/>
        <end position="526"/>
    </location>
</feature>
<dbReference type="GO" id="GO:0004553">
    <property type="term" value="F:hydrolase activity, hydrolyzing O-glycosyl compounds"/>
    <property type="evidence" value="ECO:0007669"/>
    <property type="project" value="InterPro"/>
</dbReference>
<evidence type="ECO:0000259" key="8">
    <source>
        <dbReference type="Pfam" id="PF17851"/>
    </source>
</evidence>
<keyword evidence="4 7" id="KW-0326">Glycosidase</keyword>
<dbReference type="EMBL" id="KV878128">
    <property type="protein sequence ID" value="OJJ01779.1"/>
    <property type="molecule type" value="Genomic_DNA"/>
</dbReference>
<dbReference type="InterPro" id="IPR051795">
    <property type="entry name" value="Glycosyl_Hydrlase_43"/>
</dbReference>
<dbReference type="RefSeq" id="XP_040667541.1">
    <property type="nucleotide sequence ID" value="XM_040816134.1"/>
</dbReference>
<dbReference type="InterPro" id="IPR013320">
    <property type="entry name" value="ConA-like_dom_sf"/>
</dbReference>
<keyword evidence="10" id="KW-1185">Reference proteome</keyword>
<accession>A0A1L9PJS5</accession>
<keyword evidence="2" id="KW-0732">Signal</keyword>
<dbReference type="GO" id="GO:0005975">
    <property type="term" value="P:carbohydrate metabolic process"/>
    <property type="evidence" value="ECO:0007669"/>
    <property type="project" value="InterPro"/>
</dbReference>
<dbReference type="PANTHER" id="PTHR42812">
    <property type="entry name" value="BETA-XYLOSIDASE"/>
    <property type="match status" value="1"/>
</dbReference>
<dbReference type="AlphaFoldDB" id="A0A1L9PJS5"/>
<dbReference type="CDD" id="cd18617">
    <property type="entry name" value="GH43_XynB-like"/>
    <property type="match status" value="1"/>
</dbReference>
<evidence type="ECO:0000256" key="5">
    <source>
        <dbReference type="PIRSR" id="PIRSR606710-1"/>
    </source>
</evidence>
<protein>
    <recommendedName>
        <fullName evidence="8">Beta-xylosidase C-terminal Concanavalin A-like domain-containing protein</fullName>
    </recommendedName>
</protein>
<feature type="active site" description="Proton donor" evidence="5">
    <location>
        <position position="205"/>
    </location>
</feature>
<gene>
    <name evidence="9" type="ORF">ASPVEDRAFT_71792</name>
</gene>
<dbReference type="InterPro" id="IPR006710">
    <property type="entry name" value="Glyco_hydro_43"/>
</dbReference>
<dbReference type="InterPro" id="IPR041542">
    <property type="entry name" value="GH43_C2"/>
</dbReference>
<dbReference type="OrthoDB" id="2139957at2759"/>
<comment type="similarity">
    <text evidence="1 7">Belongs to the glycosyl hydrolase 43 family.</text>
</comment>
<evidence type="ECO:0000313" key="9">
    <source>
        <dbReference type="EMBL" id="OJJ01779.1"/>
    </source>
</evidence>
<dbReference type="SUPFAM" id="SSF49899">
    <property type="entry name" value="Concanavalin A-like lectins/glucanases"/>
    <property type="match status" value="1"/>
</dbReference>
<evidence type="ECO:0000256" key="4">
    <source>
        <dbReference type="ARBA" id="ARBA00023295"/>
    </source>
</evidence>